<accession>A0A9D3U9X6</accession>
<name>A0A9D3U9X6_9ROSI</name>
<sequence>MFYAKNTYMGIPSSYTSGQSTKVISTEPEKSGSDDEGLDNFGRTHSNFTIYKPSPHMINVDIYAKGELEFLELPHGRPVHASSSLNVGDLQVGMEFSSKDAVTLGHPN</sequence>
<keyword evidence="3" id="KW-1185">Reference proteome</keyword>
<organism evidence="2 3">
    <name type="scientific">Gossypium stocksii</name>
    <dbReference type="NCBI Taxonomy" id="47602"/>
    <lineage>
        <taxon>Eukaryota</taxon>
        <taxon>Viridiplantae</taxon>
        <taxon>Streptophyta</taxon>
        <taxon>Embryophyta</taxon>
        <taxon>Tracheophyta</taxon>
        <taxon>Spermatophyta</taxon>
        <taxon>Magnoliopsida</taxon>
        <taxon>eudicotyledons</taxon>
        <taxon>Gunneridae</taxon>
        <taxon>Pentapetalae</taxon>
        <taxon>rosids</taxon>
        <taxon>malvids</taxon>
        <taxon>Malvales</taxon>
        <taxon>Malvaceae</taxon>
        <taxon>Malvoideae</taxon>
        <taxon>Gossypium</taxon>
    </lineage>
</organism>
<dbReference type="Proteomes" id="UP000828251">
    <property type="component" value="Unassembled WGS sequence"/>
</dbReference>
<reference evidence="2 3" key="1">
    <citation type="journal article" date="2021" name="Plant Biotechnol. J.">
        <title>Multi-omics assisted identification of the key and species-specific regulatory components of drought-tolerant mechanisms in Gossypium stocksii.</title>
        <authorList>
            <person name="Yu D."/>
            <person name="Ke L."/>
            <person name="Zhang D."/>
            <person name="Wu Y."/>
            <person name="Sun Y."/>
            <person name="Mei J."/>
            <person name="Sun J."/>
            <person name="Sun Y."/>
        </authorList>
    </citation>
    <scope>NUCLEOTIDE SEQUENCE [LARGE SCALE GENOMIC DNA]</scope>
    <source>
        <strain evidence="3">cv. E1</strain>
        <tissue evidence="2">Leaf</tissue>
    </source>
</reference>
<protein>
    <submittedName>
        <fullName evidence="2">Uncharacterized protein</fullName>
    </submittedName>
</protein>
<dbReference type="EMBL" id="JAIQCV010000013">
    <property type="protein sequence ID" value="KAH1032476.1"/>
    <property type="molecule type" value="Genomic_DNA"/>
</dbReference>
<comment type="caution">
    <text evidence="2">The sequence shown here is derived from an EMBL/GenBank/DDBJ whole genome shotgun (WGS) entry which is preliminary data.</text>
</comment>
<evidence type="ECO:0000313" key="3">
    <source>
        <dbReference type="Proteomes" id="UP000828251"/>
    </source>
</evidence>
<evidence type="ECO:0000313" key="2">
    <source>
        <dbReference type="EMBL" id="KAH1032476.1"/>
    </source>
</evidence>
<feature type="region of interest" description="Disordered" evidence="1">
    <location>
        <begin position="12"/>
        <end position="39"/>
    </location>
</feature>
<evidence type="ECO:0000256" key="1">
    <source>
        <dbReference type="SAM" id="MobiDB-lite"/>
    </source>
</evidence>
<gene>
    <name evidence="2" type="ORF">J1N35_044650</name>
</gene>
<dbReference type="AlphaFoldDB" id="A0A9D3U9X6"/>
<proteinExistence type="predicted"/>
<feature type="compositionally biased region" description="Polar residues" evidence="1">
    <location>
        <begin position="13"/>
        <end position="24"/>
    </location>
</feature>